<dbReference type="AlphaFoldDB" id="A0A2P2R2J7"/>
<accession>A0A2P2R2J7</accession>
<evidence type="ECO:0000313" key="1">
    <source>
        <dbReference type="EMBL" id="MBX73410.1"/>
    </source>
</evidence>
<protein>
    <submittedName>
        <fullName evidence="1">Uncharacterized protein</fullName>
    </submittedName>
</protein>
<organism evidence="1">
    <name type="scientific">Rhizophora mucronata</name>
    <name type="common">Asiatic mangrove</name>
    <dbReference type="NCBI Taxonomy" id="61149"/>
    <lineage>
        <taxon>Eukaryota</taxon>
        <taxon>Viridiplantae</taxon>
        <taxon>Streptophyta</taxon>
        <taxon>Embryophyta</taxon>
        <taxon>Tracheophyta</taxon>
        <taxon>Spermatophyta</taxon>
        <taxon>Magnoliopsida</taxon>
        <taxon>eudicotyledons</taxon>
        <taxon>Gunneridae</taxon>
        <taxon>Pentapetalae</taxon>
        <taxon>rosids</taxon>
        <taxon>fabids</taxon>
        <taxon>Malpighiales</taxon>
        <taxon>Rhizophoraceae</taxon>
        <taxon>Rhizophora</taxon>
    </lineage>
</organism>
<proteinExistence type="predicted"/>
<sequence length="25" mass="3043">MIQQSKQQDRYQSDQYTSRLLVAKQ</sequence>
<name>A0A2P2R2J7_RHIMU</name>
<dbReference type="EMBL" id="GGEC01092926">
    <property type="protein sequence ID" value="MBX73410.1"/>
    <property type="molecule type" value="Transcribed_RNA"/>
</dbReference>
<reference evidence="1" key="1">
    <citation type="submission" date="2018-02" db="EMBL/GenBank/DDBJ databases">
        <title>Rhizophora mucronata_Transcriptome.</title>
        <authorList>
            <person name="Meera S.P."/>
            <person name="Sreeshan A."/>
            <person name="Augustine A."/>
        </authorList>
    </citation>
    <scope>NUCLEOTIDE SEQUENCE</scope>
    <source>
        <tissue evidence="1">Leaf</tissue>
    </source>
</reference>